<feature type="transmembrane region" description="Helical" evidence="9">
    <location>
        <begin position="394"/>
        <end position="416"/>
    </location>
</feature>
<dbReference type="RefSeq" id="WP_209905537.1">
    <property type="nucleotide sequence ID" value="NZ_BAAAMI010000009.1"/>
</dbReference>
<dbReference type="PROSITE" id="PS00217">
    <property type="entry name" value="SUGAR_TRANSPORT_2"/>
    <property type="match status" value="1"/>
</dbReference>
<keyword evidence="12" id="KW-1185">Reference proteome</keyword>
<gene>
    <name evidence="11" type="ORF">JOF46_000101</name>
</gene>
<name>A0ABS4W9B1_9MICC</name>
<dbReference type="InterPro" id="IPR005829">
    <property type="entry name" value="Sugar_transporter_CS"/>
</dbReference>
<evidence type="ECO:0000259" key="10">
    <source>
        <dbReference type="PROSITE" id="PS50850"/>
    </source>
</evidence>
<organism evidence="11 12">
    <name type="scientific">Paeniglutamicibacter psychrophenolicus</name>
    <dbReference type="NCBI Taxonomy" id="257454"/>
    <lineage>
        <taxon>Bacteria</taxon>
        <taxon>Bacillati</taxon>
        <taxon>Actinomycetota</taxon>
        <taxon>Actinomycetes</taxon>
        <taxon>Micrococcales</taxon>
        <taxon>Micrococcaceae</taxon>
        <taxon>Paeniglutamicibacter</taxon>
    </lineage>
</organism>
<feature type="transmembrane region" description="Helical" evidence="9">
    <location>
        <begin position="357"/>
        <end position="382"/>
    </location>
</feature>
<dbReference type="PANTHER" id="PTHR43528">
    <property type="entry name" value="ALPHA-KETOGLUTARATE PERMEASE"/>
    <property type="match status" value="1"/>
</dbReference>
<feature type="domain" description="Major facilitator superfamily (MFS) profile" evidence="10">
    <location>
        <begin position="38"/>
        <end position="451"/>
    </location>
</feature>
<evidence type="ECO:0000313" key="11">
    <source>
        <dbReference type="EMBL" id="MBP2372189.1"/>
    </source>
</evidence>
<keyword evidence="3" id="KW-1003">Cell membrane</keyword>
<feature type="transmembrane region" description="Helical" evidence="9">
    <location>
        <begin position="267"/>
        <end position="284"/>
    </location>
</feature>
<reference evidence="11 12" key="1">
    <citation type="submission" date="2021-03" db="EMBL/GenBank/DDBJ databases">
        <title>Sequencing the genomes of 1000 actinobacteria strains.</title>
        <authorList>
            <person name="Klenk H.-P."/>
        </authorList>
    </citation>
    <scope>NUCLEOTIDE SEQUENCE [LARGE SCALE GENOMIC DNA]</scope>
    <source>
        <strain evidence="11 12">DSM 15454</strain>
    </source>
</reference>
<dbReference type="Pfam" id="PF00083">
    <property type="entry name" value="Sugar_tr"/>
    <property type="match status" value="2"/>
</dbReference>
<feature type="transmembrane region" description="Helical" evidence="9">
    <location>
        <begin position="175"/>
        <end position="198"/>
    </location>
</feature>
<comment type="subcellular location">
    <subcellularLocation>
        <location evidence="1">Cell membrane</location>
        <topology evidence="1">Multi-pass membrane protein</topology>
    </subcellularLocation>
</comment>
<feature type="transmembrane region" description="Helical" evidence="9">
    <location>
        <begin position="304"/>
        <end position="321"/>
    </location>
</feature>
<dbReference type="EMBL" id="JAGIOE010000001">
    <property type="protein sequence ID" value="MBP2372189.1"/>
    <property type="molecule type" value="Genomic_DNA"/>
</dbReference>
<evidence type="ECO:0000256" key="1">
    <source>
        <dbReference type="ARBA" id="ARBA00004651"/>
    </source>
</evidence>
<feature type="transmembrane region" description="Helical" evidence="9">
    <location>
        <begin position="76"/>
        <end position="102"/>
    </location>
</feature>
<dbReference type="Proteomes" id="UP000766570">
    <property type="component" value="Unassembled WGS sequence"/>
</dbReference>
<evidence type="ECO:0000256" key="6">
    <source>
        <dbReference type="ARBA" id="ARBA00022989"/>
    </source>
</evidence>
<keyword evidence="6 9" id="KW-1133">Transmembrane helix</keyword>
<keyword evidence="4 9" id="KW-0812">Transmembrane</keyword>
<sequence length="457" mass="47961">MSIKEQLAPAGSPQATVRPQHAAAPSPHGTPGQSTFKTLLGIGAGNAVEWFDWAIYATFASFISGQLFSKADPTSAFLATMAIFAVGFVARPFGGAFFGLIGDKVGRKAAMTMAVGLASVGSLIIAITPTYSSIGAGASLILLVARLLQGLAHGGEMPSAQTYLAEVAPAPKRGFYSTLMYFSGTAGIVVGTLLGAILTVTLSKEQMGAFGWRIPFAVGALMGLYTLIMRSRLKETKQFEEQKSAKAAHGTSGPSVFSQIMANWRQALQVIGLTVGLTVVYYIWSVSTPAYAIANMKMDPATALWTGVAANLVFMAVLPFWGKLSDRIGRRPVLLISALGAAVMQFPMSSLVRGEAWQLFIAMSVMLVFIAASASIVPAVYAELFPTAIRTIGVAIPYAICVAAFGGTAAFLQAGFNAWFGHSVGGTVFAVYAIVLLLITAVTVYKLPESVGKDLRG</sequence>
<dbReference type="PANTHER" id="PTHR43528:SF1">
    <property type="entry name" value="ALPHA-KETOGLUTARATE PERMEASE"/>
    <property type="match status" value="1"/>
</dbReference>
<keyword evidence="5" id="KW-0769">Symport</keyword>
<evidence type="ECO:0000256" key="2">
    <source>
        <dbReference type="ARBA" id="ARBA00022448"/>
    </source>
</evidence>
<comment type="caution">
    <text evidence="11">The sequence shown here is derived from an EMBL/GenBank/DDBJ whole genome shotgun (WGS) entry which is preliminary data.</text>
</comment>
<dbReference type="InterPro" id="IPR036259">
    <property type="entry name" value="MFS_trans_sf"/>
</dbReference>
<evidence type="ECO:0000256" key="4">
    <source>
        <dbReference type="ARBA" id="ARBA00022692"/>
    </source>
</evidence>
<evidence type="ECO:0000256" key="5">
    <source>
        <dbReference type="ARBA" id="ARBA00022847"/>
    </source>
</evidence>
<evidence type="ECO:0000256" key="7">
    <source>
        <dbReference type="ARBA" id="ARBA00023136"/>
    </source>
</evidence>
<dbReference type="Gene3D" id="1.20.1250.20">
    <property type="entry name" value="MFS general substrate transporter like domains"/>
    <property type="match status" value="2"/>
</dbReference>
<feature type="transmembrane region" description="Helical" evidence="9">
    <location>
        <begin position="333"/>
        <end position="351"/>
    </location>
</feature>
<protein>
    <submittedName>
        <fullName evidence="11">MHS family alpha-ketoglutarate permease-like MFS transporter</fullName>
    </submittedName>
</protein>
<feature type="transmembrane region" description="Helical" evidence="9">
    <location>
        <begin position="210"/>
        <end position="228"/>
    </location>
</feature>
<evidence type="ECO:0000256" key="9">
    <source>
        <dbReference type="SAM" id="Phobius"/>
    </source>
</evidence>
<evidence type="ECO:0000256" key="8">
    <source>
        <dbReference type="SAM" id="MobiDB-lite"/>
    </source>
</evidence>
<keyword evidence="7 9" id="KW-0472">Membrane</keyword>
<proteinExistence type="predicted"/>
<accession>A0ABS4W9B1</accession>
<keyword evidence="2" id="KW-0813">Transport</keyword>
<evidence type="ECO:0000313" key="12">
    <source>
        <dbReference type="Proteomes" id="UP000766570"/>
    </source>
</evidence>
<dbReference type="PROSITE" id="PS50850">
    <property type="entry name" value="MFS"/>
    <property type="match status" value="1"/>
</dbReference>
<dbReference type="InterPro" id="IPR005828">
    <property type="entry name" value="MFS_sugar_transport-like"/>
</dbReference>
<evidence type="ECO:0000256" key="3">
    <source>
        <dbReference type="ARBA" id="ARBA00022475"/>
    </source>
</evidence>
<dbReference type="InterPro" id="IPR051084">
    <property type="entry name" value="H+-coupled_symporters"/>
</dbReference>
<feature type="transmembrane region" description="Helical" evidence="9">
    <location>
        <begin position="428"/>
        <end position="447"/>
    </location>
</feature>
<dbReference type="SUPFAM" id="SSF103473">
    <property type="entry name" value="MFS general substrate transporter"/>
    <property type="match status" value="1"/>
</dbReference>
<feature type="region of interest" description="Disordered" evidence="8">
    <location>
        <begin position="1"/>
        <end position="32"/>
    </location>
</feature>
<dbReference type="InterPro" id="IPR020846">
    <property type="entry name" value="MFS_dom"/>
</dbReference>